<keyword evidence="1" id="KW-1133">Transmembrane helix</keyword>
<dbReference type="Pfam" id="PF16982">
    <property type="entry name" value="Flp1_like"/>
    <property type="match status" value="1"/>
</dbReference>
<organism evidence="3 4">
    <name type="scientific">Candidatus Mediterraneibacter quadrami</name>
    <dbReference type="NCBI Taxonomy" id="2838684"/>
    <lineage>
        <taxon>Bacteria</taxon>
        <taxon>Bacillati</taxon>
        <taxon>Bacillota</taxon>
        <taxon>Clostridia</taxon>
        <taxon>Lachnospirales</taxon>
        <taxon>Lachnospiraceae</taxon>
        <taxon>Mediterraneibacter</taxon>
    </lineage>
</organism>
<evidence type="ECO:0000313" key="4">
    <source>
        <dbReference type="Proteomes" id="UP000823909"/>
    </source>
</evidence>
<gene>
    <name evidence="3" type="ORF">H9910_10140</name>
</gene>
<dbReference type="EMBL" id="DWUU01000060">
    <property type="protein sequence ID" value="HJD43337.1"/>
    <property type="molecule type" value="Genomic_DNA"/>
</dbReference>
<reference evidence="3" key="1">
    <citation type="journal article" date="2021" name="PeerJ">
        <title>Extensive microbial diversity within the chicken gut microbiome revealed by metagenomics and culture.</title>
        <authorList>
            <person name="Gilroy R."/>
            <person name="Ravi A."/>
            <person name="Getino M."/>
            <person name="Pursley I."/>
            <person name="Horton D.L."/>
            <person name="Alikhan N.F."/>
            <person name="Baker D."/>
            <person name="Gharbi K."/>
            <person name="Hall N."/>
            <person name="Watson M."/>
            <person name="Adriaenssens E.M."/>
            <person name="Foster-Nyarko E."/>
            <person name="Jarju S."/>
            <person name="Secka A."/>
            <person name="Antonio M."/>
            <person name="Oren A."/>
            <person name="Chaudhuri R.R."/>
            <person name="La Ragione R."/>
            <person name="Hildebrand F."/>
            <person name="Pallen M.J."/>
        </authorList>
    </citation>
    <scope>NUCLEOTIDE SEQUENCE</scope>
    <source>
        <strain evidence="3">ChiBcec15-3976</strain>
    </source>
</reference>
<proteinExistence type="predicted"/>
<feature type="domain" description="Putative Flagellin Flp1-like" evidence="2">
    <location>
        <begin position="20"/>
        <end position="60"/>
    </location>
</feature>
<feature type="transmembrane region" description="Helical" evidence="1">
    <location>
        <begin position="21"/>
        <end position="41"/>
    </location>
</feature>
<evidence type="ECO:0000259" key="2">
    <source>
        <dbReference type="Pfam" id="PF16982"/>
    </source>
</evidence>
<evidence type="ECO:0000256" key="1">
    <source>
        <dbReference type="SAM" id="Phobius"/>
    </source>
</evidence>
<comment type="caution">
    <text evidence="3">The sequence shown here is derived from an EMBL/GenBank/DDBJ whole genome shotgun (WGS) entry which is preliminary data.</text>
</comment>
<dbReference type="InterPro" id="IPR031564">
    <property type="entry name" value="Flp1-like"/>
</dbReference>
<reference evidence="3" key="2">
    <citation type="submission" date="2021-04" db="EMBL/GenBank/DDBJ databases">
        <authorList>
            <person name="Gilroy R."/>
        </authorList>
    </citation>
    <scope>NUCLEOTIDE SEQUENCE</scope>
    <source>
        <strain evidence="3">ChiBcec15-3976</strain>
    </source>
</reference>
<accession>A0A9D2U873</accession>
<dbReference type="Proteomes" id="UP000823909">
    <property type="component" value="Unassembled WGS sequence"/>
</dbReference>
<name>A0A9D2U873_9FIRM</name>
<protein>
    <recommendedName>
        <fullName evidence="2">Putative Flagellin Flp1-like domain-containing protein</fullName>
    </recommendedName>
</protein>
<keyword evidence="1" id="KW-0812">Transmembrane</keyword>
<evidence type="ECO:0000313" key="3">
    <source>
        <dbReference type="EMBL" id="HJD43337.1"/>
    </source>
</evidence>
<sequence>MKARAVRERWITDLCRRSLSGITVIELVLILVIVIALLLIFKNQLINLINTIFDKIISESSGI</sequence>
<keyword evidence="1" id="KW-0472">Membrane</keyword>
<dbReference type="AlphaFoldDB" id="A0A9D2U873"/>